<dbReference type="AlphaFoldDB" id="A0A1X6XJQ6"/>
<dbReference type="EMBL" id="FWFF01000017">
    <property type="protein sequence ID" value="SLM99360.1"/>
    <property type="molecule type" value="Genomic_DNA"/>
</dbReference>
<dbReference type="RefSeq" id="WP_218777944.1">
    <property type="nucleotide sequence ID" value="NZ_FWFF01000017.1"/>
</dbReference>
<reference evidence="3" key="1">
    <citation type="submission" date="2017-02" db="EMBL/GenBank/DDBJ databases">
        <authorList>
            <person name="Dridi B."/>
        </authorList>
    </citation>
    <scope>NUCLEOTIDE SEQUENCE [LARGE SCALE GENOMIC DNA]</scope>
    <source>
        <strain evidence="3">B Co 03.10</strain>
    </source>
</reference>
<accession>A0A1X6XJQ6</accession>
<sequence length="101" mass="11124">MPDDKHPPLSSSSTGGGDPAEPSAIHDPEGTPAPETPMTKPKGDDGFGLGYRFFFRFQYALLHVIGPPRLTASMDPRTKLKQDYDRRRALNEQWKAAKAKG</sequence>
<name>A0A1X6XJQ6_9MICO</name>
<gene>
    <name evidence="2" type="ORF">FM105_10930</name>
</gene>
<evidence type="ECO:0000256" key="1">
    <source>
        <dbReference type="SAM" id="MobiDB-lite"/>
    </source>
</evidence>
<dbReference type="Proteomes" id="UP000196581">
    <property type="component" value="Unassembled WGS sequence"/>
</dbReference>
<keyword evidence="3" id="KW-1185">Reference proteome</keyword>
<proteinExistence type="predicted"/>
<evidence type="ECO:0000313" key="2">
    <source>
        <dbReference type="EMBL" id="SLM99360.1"/>
    </source>
</evidence>
<evidence type="ECO:0000313" key="3">
    <source>
        <dbReference type="Proteomes" id="UP000196581"/>
    </source>
</evidence>
<protein>
    <submittedName>
        <fullName evidence="2">Uncharacterized protein</fullName>
    </submittedName>
</protein>
<organism evidence="2 3">
    <name type="scientific">Brevibacterium yomogidense</name>
    <dbReference type="NCBI Taxonomy" id="946573"/>
    <lineage>
        <taxon>Bacteria</taxon>
        <taxon>Bacillati</taxon>
        <taxon>Actinomycetota</taxon>
        <taxon>Actinomycetes</taxon>
        <taxon>Micrococcales</taxon>
        <taxon>Brevibacteriaceae</taxon>
        <taxon>Brevibacterium</taxon>
    </lineage>
</organism>
<feature type="region of interest" description="Disordered" evidence="1">
    <location>
        <begin position="1"/>
        <end position="44"/>
    </location>
</feature>